<proteinExistence type="predicted"/>
<evidence type="ECO:0000313" key="1">
    <source>
        <dbReference type="EMBL" id="KAH9319520.1"/>
    </source>
</evidence>
<evidence type="ECO:0000313" key="2">
    <source>
        <dbReference type="Proteomes" id="UP000824469"/>
    </source>
</evidence>
<reference evidence="1 2" key="1">
    <citation type="journal article" date="2021" name="Nat. Plants">
        <title>The Taxus genome provides insights into paclitaxel biosynthesis.</title>
        <authorList>
            <person name="Xiong X."/>
            <person name="Gou J."/>
            <person name="Liao Q."/>
            <person name="Li Y."/>
            <person name="Zhou Q."/>
            <person name="Bi G."/>
            <person name="Li C."/>
            <person name="Du R."/>
            <person name="Wang X."/>
            <person name="Sun T."/>
            <person name="Guo L."/>
            <person name="Liang H."/>
            <person name="Lu P."/>
            <person name="Wu Y."/>
            <person name="Zhang Z."/>
            <person name="Ro D.K."/>
            <person name="Shang Y."/>
            <person name="Huang S."/>
            <person name="Yan J."/>
        </authorList>
    </citation>
    <scope>NUCLEOTIDE SEQUENCE [LARGE SCALE GENOMIC DNA]</scope>
    <source>
        <strain evidence="1">Ta-2019</strain>
    </source>
</reference>
<sequence length="125" mass="13666">CHPGLSHSDNAFGVISETRALGSSACFQKPELGDEAEVKPGNSFDKDEMIILNHSGPSMVEKHFNTLHSVEGKSMWGSWDAHIQCQGLDPLLDRLGAESKISSDVEVFHVSDKIADQMHSKTMSE</sequence>
<comment type="caution">
    <text evidence="1">The sequence shown here is derived from an EMBL/GenBank/DDBJ whole genome shotgun (WGS) entry which is preliminary data.</text>
</comment>
<feature type="non-terminal residue" evidence="1">
    <location>
        <position position="1"/>
    </location>
</feature>
<accession>A0AA38LF32</accession>
<dbReference type="AlphaFoldDB" id="A0AA38LF32"/>
<dbReference type="EMBL" id="JAHRHJ020000004">
    <property type="protein sequence ID" value="KAH9319520.1"/>
    <property type="molecule type" value="Genomic_DNA"/>
</dbReference>
<gene>
    <name evidence="1" type="ORF">KI387_021289</name>
</gene>
<keyword evidence="2" id="KW-1185">Reference proteome</keyword>
<name>A0AA38LF32_TAXCH</name>
<protein>
    <submittedName>
        <fullName evidence="1">Uncharacterized protein</fullName>
    </submittedName>
</protein>
<dbReference type="Proteomes" id="UP000824469">
    <property type="component" value="Unassembled WGS sequence"/>
</dbReference>
<organism evidence="1 2">
    <name type="scientific">Taxus chinensis</name>
    <name type="common">Chinese yew</name>
    <name type="synonym">Taxus wallichiana var. chinensis</name>
    <dbReference type="NCBI Taxonomy" id="29808"/>
    <lineage>
        <taxon>Eukaryota</taxon>
        <taxon>Viridiplantae</taxon>
        <taxon>Streptophyta</taxon>
        <taxon>Embryophyta</taxon>
        <taxon>Tracheophyta</taxon>
        <taxon>Spermatophyta</taxon>
        <taxon>Pinopsida</taxon>
        <taxon>Pinidae</taxon>
        <taxon>Conifers II</taxon>
        <taxon>Cupressales</taxon>
        <taxon>Taxaceae</taxon>
        <taxon>Taxus</taxon>
    </lineage>
</organism>